<accession>A0A136KKG4</accession>
<protein>
    <submittedName>
        <fullName evidence="2">Uncharacterized protein</fullName>
    </submittedName>
</protein>
<proteinExistence type="predicted"/>
<dbReference type="AlphaFoldDB" id="A0A136KKG4"/>
<feature type="region of interest" description="Disordered" evidence="1">
    <location>
        <begin position="356"/>
        <end position="384"/>
    </location>
</feature>
<gene>
    <name evidence="2" type="ORF">UZ20_WS6002000341</name>
</gene>
<evidence type="ECO:0000313" key="2">
    <source>
        <dbReference type="EMBL" id="KXK09773.1"/>
    </source>
</evidence>
<organism evidence="2 3">
    <name type="scientific">candidate division WS6 bacterium OLB21</name>
    <dbReference type="NCBI Taxonomy" id="1617427"/>
    <lineage>
        <taxon>Bacteria</taxon>
        <taxon>Candidatus Dojkabacteria</taxon>
    </lineage>
</organism>
<dbReference type="EMBL" id="JYPD01000012">
    <property type="protein sequence ID" value="KXK09773.1"/>
    <property type="molecule type" value="Genomic_DNA"/>
</dbReference>
<evidence type="ECO:0000313" key="3">
    <source>
        <dbReference type="Proteomes" id="UP000070449"/>
    </source>
</evidence>
<comment type="caution">
    <text evidence="2">The sequence shown here is derived from an EMBL/GenBank/DDBJ whole genome shotgun (WGS) entry which is preliminary data.</text>
</comment>
<sequence length="463" mass="53277">MEFLPPDLRDTSLDLIAKRLVDERYISYTDIAQLYASRAYLQTTPRNIDPFGEVTLVLPFVKVTPGTASDVIGFIRSHLDEIFTKRKTGVIATEPEGFLLAPIDAKLNETDFSNPIRYLQKARIAATFKGEFRDDLRDSNNYRSIAPFLASHWYQENDDLEFQRFSDGNYYTEFALLADPYSRSEIMRFAIRRSEAFLSDYEVLEPNDYLQVILNEIQREEDPQRKAALVRRYVNSALPKSPDLFNMPDQVRRRSILLTGDYESKFAGSIAVSVIPVDETSSAVAFDYFAPRTPSRCQIGKEKLLLATKEAQLPVQRITLLLPNEIVDALDALVDRPFIETDICAINDQIDAMKSDKSRRRKKANVRISSNGQDSDEEDSRKNRNRYLRKKYESLQRKLQIANSLDNPLLREYYENSIIYIGNLIREQARLLGLTVTDYSEDYLQGRPALPIVTSWELDVETK</sequence>
<dbReference type="STRING" id="1617427.UZ20_WS6002000341"/>
<dbReference type="Proteomes" id="UP000070449">
    <property type="component" value="Unassembled WGS sequence"/>
</dbReference>
<reference evidence="2 3" key="1">
    <citation type="submission" date="2015-02" db="EMBL/GenBank/DDBJ databases">
        <title>Improved understanding of the partial-nitritation anammox process through 23 genomes representing the majority of the microbial community.</title>
        <authorList>
            <person name="Speth D.R."/>
            <person name="In T Zandt M."/>
            <person name="Guerrero Cruz S."/>
            <person name="Jetten M.S."/>
            <person name="Dutilh B.E."/>
        </authorList>
    </citation>
    <scope>NUCLEOTIDE SEQUENCE [LARGE SCALE GENOMIC DNA]</scope>
    <source>
        <strain evidence="2">OLB21</strain>
    </source>
</reference>
<evidence type="ECO:0000256" key="1">
    <source>
        <dbReference type="SAM" id="MobiDB-lite"/>
    </source>
</evidence>
<name>A0A136KKG4_9BACT</name>